<sequence length="181" mass="21141">MEVLNQFNSIDRSENSKIVAFPSKLSANKQKTNIKLPFKDATNKSNDLQKSETKIKNNEIKTNKTPEIEEFHFPNHGNCFCCGDDRKFDTEEARIFLHLSSLMNQNCRIPEEEKFDLNEKDLPKFLPINYDERDSDSFLNPDDYWIKFDNTEKTDEDDEKNSSICSIPEFIDDSLELNESL</sequence>
<comment type="caution">
    <text evidence="1">The sequence shown here is derived from an EMBL/GenBank/DDBJ whole genome shotgun (WGS) entry which is preliminary data.</text>
</comment>
<gene>
    <name evidence="1" type="ORF">PVAND_017478</name>
</gene>
<organism evidence="1 2">
    <name type="scientific">Polypedilum vanderplanki</name>
    <name type="common">Sleeping chironomid midge</name>
    <dbReference type="NCBI Taxonomy" id="319348"/>
    <lineage>
        <taxon>Eukaryota</taxon>
        <taxon>Metazoa</taxon>
        <taxon>Ecdysozoa</taxon>
        <taxon>Arthropoda</taxon>
        <taxon>Hexapoda</taxon>
        <taxon>Insecta</taxon>
        <taxon>Pterygota</taxon>
        <taxon>Neoptera</taxon>
        <taxon>Endopterygota</taxon>
        <taxon>Diptera</taxon>
        <taxon>Nematocera</taxon>
        <taxon>Chironomoidea</taxon>
        <taxon>Chironomidae</taxon>
        <taxon>Chironominae</taxon>
        <taxon>Polypedilum</taxon>
        <taxon>Polypedilum</taxon>
    </lineage>
</organism>
<dbReference type="EMBL" id="JADBJN010000004">
    <property type="protein sequence ID" value="KAG5669591.1"/>
    <property type="molecule type" value="Genomic_DNA"/>
</dbReference>
<dbReference type="AlphaFoldDB" id="A0A9J6BJ63"/>
<name>A0A9J6BJ63_POLVA</name>
<reference evidence="1" key="1">
    <citation type="submission" date="2021-03" db="EMBL/GenBank/DDBJ databases">
        <title>Chromosome level genome of the anhydrobiotic midge Polypedilum vanderplanki.</title>
        <authorList>
            <person name="Yoshida Y."/>
            <person name="Kikawada T."/>
            <person name="Gusev O."/>
        </authorList>
    </citation>
    <scope>NUCLEOTIDE SEQUENCE</scope>
    <source>
        <strain evidence="1">NIAS01</strain>
        <tissue evidence="1">Whole body or cell culture</tissue>
    </source>
</reference>
<evidence type="ECO:0000313" key="2">
    <source>
        <dbReference type="Proteomes" id="UP001107558"/>
    </source>
</evidence>
<evidence type="ECO:0000313" key="1">
    <source>
        <dbReference type="EMBL" id="KAG5669591.1"/>
    </source>
</evidence>
<accession>A0A9J6BJ63</accession>
<protein>
    <submittedName>
        <fullName evidence="1">Uncharacterized protein</fullName>
    </submittedName>
</protein>
<dbReference type="Proteomes" id="UP001107558">
    <property type="component" value="Chromosome 4"/>
</dbReference>
<keyword evidence="2" id="KW-1185">Reference proteome</keyword>
<proteinExistence type="predicted"/>